<feature type="transmembrane region" description="Helical" evidence="7">
    <location>
        <begin position="38"/>
        <end position="58"/>
    </location>
</feature>
<keyword evidence="4 7" id="KW-0812">Transmembrane</keyword>
<feature type="transmembrane region" description="Helical" evidence="7">
    <location>
        <begin position="126"/>
        <end position="146"/>
    </location>
</feature>
<dbReference type="Pfam" id="PF07690">
    <property type="entry name" value="MFS_1"/>
    <property type="match status" value="1"/>
</dbReference>
<evidence type="ECO:0000256" key="2">
    <source>
        <dbReference type="ARBA" id="ARBA00022448"/>
    </source>
</evidence>
<feature type="transmembrane region" description="Helical" evidence="7">
    <location>
        <begin position="204"/>
        <end position="226"/>
    </location>
</feature>
<comment type="subcellular location">
    <subcellularLocation>
        <location evidence="1">Cell membrane</location>
        <topology evidence="1">Multi-pass membrane protein</topology>
    </subcellularLocation>
</comment>
<feature type="transmembrane region" description="Helical" evidence="7">
    <location>
        <begin position="238"/>
        <end position="256"/>
    </location>
</feature>
<feature type="transmembrane region" description="Helical" evidence="7">
    <location>
        <begin position="158"/>
        <end position="177"/>
    </location>
</feature>
<keyword evidence="10" id="KW-1185">Reference proteome</keyword>
<evidence type="ECO:0000256" key="1">
    <source>
        <dbReference type="ARBA" id="ARBA00004651"/>
    </source>
</evidence>
<dbReference type="InterPro" id="IPR036259">
    <property type="entry name" value="MFS_trans_sf"/>
</dbReference>
<comment type="caution">
    <text evidence="9">The sequence shown here is derived from an EMBL/GenBank/DDBJ whole genome shotgun (WGS) entry which is preliminary data.</text>
</comment>
<keyword evidence="2" id="KW-0813">Transport</keyword>
<evidence type="ECO:0000313" key="9">
    <source>
        <dbReference type="EMBL" id="RLY05207.1"/>
    </source>
</evidence>
<evidence type="ECO:0000256" key="5">
    <source>
        <dbReference type="ARBA" id="ARBA00022989"/>
    </source>
</evidence>
<gene>
    <name evidence="9" type="ORF">EAF07_00460</name>
</gene>
<feature type="transmembrane region" description="Helical" evidence="7">
    <location>
        <begin position="7"/>
        <end position="26"/>
    </location>
</feature>
<dbReference type="OrthoDB" id="65739at2"/>
<evidence type="ECO:0000256" key="3">
    <source>
        <dbReference type="ARBA" id="ARBA00022475"/>
    </source>
</evidence>
<proteinExistence type="predicted"/>
<evidence type="ECO:0000256" key="6">
    <source>
        <dbReference type="ARBA" id="ARBA00023136"/>
    </source>
</evidence>
<feature type="domain" description="Major facilitator superfamily (MFS) profile" evidence="8">
    <location>
        <begin position="1"/>
        <end position="385"/>
    </location>
</feature>
<dbReference type="InterPro" id="IPR001958">
    <property type="entry name" value="Tet-R_TetA/multi-R_MdtG-like"/>
</dbReference>
<keyword evidence="3" id="KW-1003">Cell membrane</keyword>
<evidence type="ECO:0000259" key="8">
    <source>
        <dbReference type="PROSITE" id="PS50850"/>
    </source>
</evidence>
<dbReference type="Gene3D" id="1.20.1250.20">
    <property type="entry name" value="MFS general substrate transporter like domains"/>
    <property type="match status" value="2"/>
</dbReference>
<dbReference type="GO" id="GO:0022857">
    <property type="term" value="F:transmembrane transporter activity"/>
    <property type="evidence" value="ECO:0007669"/>
    <property type="project" value="InterPro"/>
</dbReference>
<dbReference type="EMBL" id="RCVM01000001">
    <property type="protein sequence ID" value="RLY05207.1"/>
    <property type="molecule type" value="Genomic_DNA"/>
</dbReference>
<protein>
    <submittedName>
        <fullName evidence="9">MFS transporter</fullName>
    </submittedName>
</protein>
<dbReference type="PANTHER" id="PTHR43414">
    <property type="entry name" value="MULTIDRUG RESISTANCE PROTEIN MDTG"/>
    <property type="match status" value="1"/>
</dbReference>
<feature type="transmembrane region" description="Helical" evidence="7">
    <location>
        <begin position="361"/>
        <end position="381"/>
    </location>
</feature>
<evidence type="ECO:0000313" key="10">
    <source>
        <dbReference type="Proteomes" id="UP000279194"/>
    </source>
</evidence>
<dbReference type="InterPro" id="IPR011701">
    <property type="entry name" value="MFS"/>
</dbReference>
<sequence length="390" mass="42356">MRIAWLGNFLTGASYSLVMPFMALYVEELGAPQGTVEFYAGLAVALAALASGVCAPIWGRLADRYGRKIMMVRAAFVMTFTMGGLAFVPNVFWLLVLRLLNGMFSGYVPNANALVASQAPKDQSGYALGSLATGVIGGSLIGPIFGGLLAEVMGIRNVFLFVGALLFVVTLLTVFFVEEEFTPVTRDQQLSTKQVFQSVRDRQMLVGLFITSMIIQISAQSVSPILSLYIRYLGTTENLMFVSGAIVSAMGLSSMISSGRLGRVGDKIGNHRLILAGLCYCGVLYLFLAQAENAVQLGILRFLFGFGTGALMPSVNALLTKITPKEHISTIFSYNQMMTNFGQVIGPFVGATEATILGFRWVFYVTAAIVFFNLIWSLINFRNYLGSREI</sequence>
<keyword evidence="6 7" id="KW-0472">Membrane</keyword>
<dbReference type="GO" id="GO:0005886">
    <property type="term" value="C:plasma membrane"/>
    <property type="evidence" value="ECO:0007669"/>
    <property type="project" value="UniProtKB-SubCell"/>
</dbReference>
<dbReference type="PROSITE" id="PS50850">
    <property type="entry name" value="MFS"/>
    <property type="match status" value="1"/>
</dbReference>
<dbReference type="PANTHER" id="PTHR43414:SF6">
    <property type="entry name" value="MULTIDRUG RESISTANCE PROTEIN MDTG"/>
    <property type="match status" value="1"/>
</dbReference>
<reference evidence="9 10" key="1">
    <citation type="submission" date="2018-10" db="EMBL/GenBank/DDBJ databases">
        <title>Streptococcus hillyeri sp. nov., isolated from equine tracheal sample.</title>
        <authorList>
            <person name="Macfadyen A.C."/>
            <person name="Waller A."/>
            <person name="Paterson G.K."/>
        </authorList>
    </citation>
    <scope>NUCLEOTIDE SEQUENCE [LARGE SCALE GENOMIC DNA]</scope>
    <source>
        <strain evidence="9 10">28462</strain>
    </source>
</reference>
<keyword evidence="5 7" id="KW-1133">Transmembrane helix</keyword>
<feature type="transmembrane region" description="Helical" evidence="7">
    <location>
        <begin position="268"/>
        <end position="288"/>
    </location>
</feature>
<accession>A0A3L9DZ97</accession>
<name>A0A3L9DZ97_9STRE</name>
<organism evidence="9 10">
    <name type="scientific">Streptococcus hillyeri</name>
    <dbReference type="NCBI Taxonomy" id="2282420"/>
    <lineage>
        <taxon>Bacteria</taxon>
        <taxon>Bacillati</taxon>
        <taxon>Bacillota</taxon>
        <taxon>Bacilli</taxon>
        <taxon>Lactobacillales</taxon>
        <taxon>Streptococcaceae</taxon>
        <taxon>Streptococcus</taxon>
    </lineage>
</organism>
<dbReference type="AlphaFoldDB" id="A0A3L9DZ97"/>
<dbReference type="PRINTS" id="PR01035">
    <property type="entry name" value="TCRTETA"/>
</dbReference>
<dbReference type="CDD" id="cd17391">
    <property type="entry name" value="MFS_MdtG_MDR_like"/>
    <property type="match status" value="1"/>
</dbReference>
<dbReference type="SUPFAM" id="SSF103473">
    <property type="entry name" value="MFS general substrate transporter"/>
    <property type="match status" value="1"/>
</dbReference>
<feature type="transmembrane region" description="Helical" evidence="7">
    <location>
        <begin position="70"/>
        <end position="96"/>
    </location>
</feature>
<evidence type="ECO:0000256" key="4">
    <source>
        <dbReference type="ARBA" id="ARBA00022692"/>
    </source>
</evidence>
<dbReference type="RefSeq" id="WP_121834336.1">
    <property type="nucleotide sequence ID" value="NZ_CP163513.1"/>
</dbReference>
<dbReference type="InterPro" id="IPR020846">
    <property type="entry name" value="MFS_dom"/>
</dbReference>
<evidence type="ECO:0000256" key="7">
    <source>
        <dbReference type="SAM" id="Phobius"/>
    </source>
</evidence>
<feature type="transmembrane region" description="Helical" evidence="7">
    <location>
        <begin position="300"/>
        <end position="319"/>
    </location>
</feature>
<dbReference type="Proteomes" id="UP000279194">
    <property type="component" value="Unassembled WGS sequence"/>
</dbReference>